<dbReference type="FunFam" id="1.10.12.10:FF:000001">
    <property type="entry name" value="Probable enoyl-CoA hydratase, mitochondrial"/>
    <property type="match status" value="1"/>
</dbReference>
<dbReference type="PANTHER" id="PTHR11941">
    <property type="entry name" value="ENOYL-COA HYDRATASE-RELATED"/>
    <property type="match status" value="1"/>
</dbReference>
<dbReference type="PANTHER" id="PTHR11941:SF175">
    <property type="entry name" value="ENOYL-COA HYDRATASE-RELATED"/>
    <property type="match status" value="1"/>
</dbReference>
<dbReference type="NCBIfam" id="NF005803">
    <property type="entry name" value="PRK07658.1"/>
    <property type="match status" value="1"/>
</dbReference>
<name>A0A4Y7WRP2_9BACI</name>
<dbReference type="RefSeq" id="WP_055736251.1">
    <property type="nucleotide sequence ID" value="NZ_LDIM01000012.1"/>
</dbReference>
<dbReference type="Proteomes" id="UP000298210">
    <property type="component" value="Unassembled WGS sequence"/>
</dbReference>
<dbReference type="CDD" id="cd06558">
    <property type="entry name" value="crotonase-like"/>
    <property type="match status" value="1"/>
</dbReference>
<reference evidence="4 5" key="1">
    <citation type="submission" date="2019-03" db="EMBL/GenBank/DDBJ databases">
        <authorList>
            <person name="Liu G."/>
        </authorList>
    </citation>
    <scope>NUCLEOTIDE SEQUENCE [LARGE SCALE GENOMIC DNA]</scope>
    <source>
        <strain evidence="4 5">DSM 19099</strain>
    </source>
</reference>
<proteinExistence type="inferred from homology"/>
<evidence type="ECO:0000313" key="4">
    <source>
        <dbReference type="EMBL" id="TES51067.1"/>
    </source>
</evidence>
<dbReference type="InterPro" id="IPR018376">
    <property type="entry name" value="Enoyl-CoA_hyd/isom_CS"/>
</dbReference>
<organism evidence="4 5">
    <name type="scientific">Shouchella lehensis</name>
    <dbReference type="NCBI Taxonomy" id="300825"/>
    <lineage>
        <taxon>Bacteria</taxon>
        <taxon>Bacillati</taxon>
        <taxon>Bacillota</taxon>
        <taxon>Bacilli</taxon>
        <taxon>Bacillales</taxon>
        <taxon>Bacillaceae</taxon>
        <taxon>Shouchella</taxon>
    </lineage>
</organism>
<comment type="similarity">
    <text evidence="1 3">Belongs to the enoyl-CoA hydratase/isomerase family.</text>
</comment>
<dbReference type="AlphaFoldDB" id="A0A4Y7WRP2"/>
<dbReference type="FunFam" id="3.90.226.10:FF:000009">
    <property type="entry name" value="Carnitinyl-CoA dehydratase"/>
    <property type="match status" value="1"/>
</dbReference>
<evidence type="ECO:0000256" key="3">
    <source>
        <dbReference type="RuleBase" id="RU003707"/>
    </source>
</evidence>
<evidence type="ECO:0000256" key="1">
    <source>
        <dbReference type="ARBA" id="ARBA00005254"/>
    </source>
</evidence>
<dbReference type="EC" id="4.2.1.17" evidence="4"/>
<accession>A0A4Y7WRP2</accession>
<comment type="caution">
    <text evidence="4">The sequence shown here is derived from an EMBL/GenBank/DDBJ whole genome shotgun (WGS) entry which is preliminary data.</text>
</comment>
<sequence length="256" mass="27781">MEHVMWQVEEGVAIVTLTRPPANALSRGVMAELNEIFENVYKDNEIKAVVLHGEGRFFAAGADIKEFTEVKNEQEFAQLGQIGQETFTKIEQSPKPVIAAIHGAALGGGLELALACHIRLAAKGTKLGLPELNLGLIPGFGGTQRLPKLIGKAKAIELMLTSEPMTAEEGYLVGLINHVLPEEDVLSAARSMATVIAGKSPLTVQKTLELVEFSDSKLEVGLEKERAAFGDVFKQEDRHEGVQAFLEKRKPVFKGN</sequence>
<dbReference type="GO" id="GO:0006635">
    <property type="term" value="P:fatty acid beta-oxidation"/>
    <property type="evidence" value="ECO:0007669"/>
    <property type="project" value="TreeGrafter"/>
</dbReference>
<dbReference type="Pfam" id="PF00378">
    <property type="entry name" value="ECH_1"/>
    <property type="match status" value="1"/>
</dbReference>
<evidence type="ECO:0000313" key="5">
    <source>
        <dbReference type="Proteomes" id="UP000298210"/>
    </source>
</evidence>
<dbReference type="GO" id="GO:0004300">
    <property type="term" value="F:enoyl-CoA hydratase activity"/>
    <property type="evidence" value="ECO:0007669"/>
    <property type="project" value="UniProtKB-EC"/>
</dbReference>
<protein>
    <submittedName>
        <fullName evidence="4">Enoyl-CoA hydratase</fullName>
        <ecNumber evidence="4">4.2.1.17</ecNumber>
    </submittedName>
</protein>
<dbReference type="InterPro" id="IPR001753">
    <property type="entry name" value="Enoyl-CoA_hydra/iso"/>
</dbReference>
<dbReference type="EMBL" id="SNUX01000001">
    <property type="protein sequence ID" value="TES51067.1"/>
    <property type="molecule type" value="Genomic_DNA"/>
</dbReference>
<evidence type="ECO:0000256" key="2">
    <source>
        <dbReference type="ARBA" id="ARBA00023239"/>
    </source>
</evidence>
<dbReference type="PROSITE" id="PS00166">
    <property type="entry name" value="ENOYL_COA_HYDRATASE"/>
    <property type="match status" value="1"/>
</dbReference>
<dbReference type="SUPFAM" id="SSF52096">
    <property type="entry name" value="ClpP/crotonase"/>
    <property type="match status" value="1"/>
</dbReference>
<dbReference type="Gene3D" id="3.90.226.10">
    <property type="entry name" value="2-enoyl-CoA Hydratase, Chain A, domain 1"/>
    <property type="match status" value="1"/>
</dbReference>
<gene>
    <name evidence="4" type="ORF">E2L03_03860</name>
</gene>
<keyword evidence="2 4" id="KW-0456">Lyase</keyword>
<dbReference type="InterPro" id="IPR029045">
    <property type="entry name" value="ClpP/crotonase-like_dom_sf"/>
</dbReference>